<accession>A0A543ASL6</accession>
<feature type="transmembrane region" description="Helical" evidence="1">
    <location>
        <begin position="138"/>
        <end position="157"/>
    </location>
</feature>
<keyword evidence="1" id="KW-1133">Transmembrane helix</keyword>
<evidence type="ECO:0000256" key="1">
    <source>
        <dbReference type="SAM" id="Phobius"/>
    </source>
</evidence>
<dbReference type="OrthoDB" id="5189108at2"/>
<dbReference type="PANTHER" id="PTHR23527">
    <property type="entry name" value="BLL3282 PROTEIN"/>
    <property type="match status" value="1"/>
</dbReference>
<feature type="transmembrane region" description="Helical" evidence="1">
    <location>
        <begin position="205"/>
        <end position="228"/>
    </location>
</feature>
<dbReference type="Pfam" id="PF07690">
    <property type="entry name" value="MFS_1"/>
    <property type="match status" value="1"/>
</dbReference>
<keyword evidence="3" id="KW-1185">Reference proteome</keyword>
<comment type="caution">
    <text evidence="2">The sequence shown here is derived from an EMBL/GenBank/DDBJ whole genome shotgun (WGS) entry which is preliminary data.</text>
</comment>
<feature type="transmembrane region" description="Helical" evidence="1">
    <location>
        <begin position="163"/>
        <end position="184"/>
    </location>
</feature>
<feature type="transmembrane region" description="Helical" evidence="1">
    <location>
        <begin position="110"/>
        <end position="131"/>
    </location>
</feature>
<proteinExistence type="predicted"/>
<dbReference type="GO" id="GO:0022857">
    <property type="term" value="F:transmembrane transporter activity"/>
    <property type="evidence" value="ECO:0007669"/>
    <property type="project" value="InterPro"/>
</dbReference>
<evidence type="ECO:0000313" key="2">
    <source>
        <dbReference type="EMBL" id="TQL75572.1"/>
    </source>
</evidence>
<feature type="transmembrane region" description="Helical" evidence="1">
    <location>
        <begin position="40"/>
        <end position="60"/>
    </location>
</feature>
<dbReference type="PANTHER" id="PTHR23527:SF1">
    <property type="entry name" value="BLL3282 PROTEIN"/>
    <property type="match status" value="1"/>
</dbReference>
<feature type="transmembrane region" description="Helical" evidence="1">
    <location>
        <begin position="72"/>
        <end position="90"/>
    </location>
</feature>
<reference evidence="2 3" key="1">
    <citation type="submission" date="2019-06" db="EMBL/GenBank/DDBJ databases">
        <title>Sequencing the genomes of 1000 actinobacteria strains.</title>
        <authorList>
            <person name="Klenk H.-P."/>
        </authorList>
    </citation>
    <scope>NUCLEOTIDE SEQUENCE [LARGE SCALE GENOMIC DNA]</scope>
    <source>
        <strain evidence="2 3">DSM 45928</strain>
    </source>
</reference>
<feature type="transmembrane region" description="Helical" evidence="1">
    <location>
        <begin position="364"/>
        <end position="383"/>
    </location>
</feature>
<dbReference type="InParanoid" id="A0A543ASL6"/>
<evidence type="ECO:0000313" key="3">
    <source>
        <dbReference type="Proteomes" id="UP000317043"/>
    </source>
</evidence>
<feature type="transmembrane region" description="Helical" evidence="1">
    <location>
        <begin position="240"/>
        <end position="259"/>
    </location>
</feature>
<keyword evidence="1" id="KW-0472">Membrane</keyword>
<feature type="transmembrane region" description="Helical" evidence="1">
    <location>
        <begin position="334"/>
        <end position="358"/>
    </location>
</feature>
<gene>
    <name evidence="2" type="ORF">FB566_1079</name>
</gene>
<dbReference type="RefSeq" id="WP_142035637.1">
    <property type="nucleotide sequence ID" value="NZ_JBHTGS010000001.1"/>
</dbReference>
<dbReference type="EMBL" id="VFOW01000001">
    <property type="protein sequence ID" value="TQL75572.1"/>
    <property type="molecule type" value="Genomic_DNA"/>
</dbReference>
<dbReference type="InterPro" id="IPR052952">
    <property type="entry name" value="MFS-Transporter"/>
</dbReference>
<organism evidence="2 3">
    <name type="scientific">Stackebrandtia endophytica</name>
    <dbReference type="NCBI Taxonomy" id="1496996"/>
    <lineage>
        <taxon>Bacteria</taxon>
        <taxon>Bacillati</taxon>
        <taxon>Actinomycetota</taxon>
        <taxon>Actinomycetes</taxon>
        <taxon>Glycomycetales</taxon>
        <taxon>Glycomycetaceae</taxon>
        <taxon>Stackebrandtia</taxon>
    </lineage>
</organism>
<keyword evidence="1" id="KW-0812">Transmembrane</keyword>
<dbReference type="SUPFAM" id="SSF103473">
    <property type="entry name" value="MFS general substrate transporter"/>
    <property type="match status" value="1"/>
</dbReference>
<feature type="transmembrane region" description="Helical" evidence="1">
    <location>
        <begin position="295"/>
        <end position="322"/>
    </location>
</feature>
<sequence length="394" mass="40042">MAGESAWRTPGIPSLLAATAIGFSGFAVLLPTAPMQALELGAGAAGAGQVNAVLMLFTVVAQLSVPPLLRRFGWGPMFTVGLLLLGLPSLAMPTFTQMTGLLGMSGLRGLGFGVVTVCGSTAVAMLVPPALRGRAVGAYGLAIALPQFLLTPLAPMVMESTSFVVVCVIGGLPVAALPWVPRVARHLGMLRVPRGDSAVATSWPGLIGTLWPSILALIVITAGGGAVLTFATETLSDAGAAAWALAMFTGVATIGRWLIGGMADRWGPTRFIAPILLLGAMSFGVFGWSAAQGQIWLTLLASCGAGAAYGALQNLTLVEAFARGGEGSRARTSVAWNVGFDAGTGLGALTIGQLAGALTFSSSFGVMGVAVAVVAVLHGLLAIRPLRRSRRQSP</sequence>
<dbReference type="AlphaFoldDB" id="A0A543ASL6"/>
<dbReference type="Proteomes" id="UP000317043">
    <property type="component" value="Unassembled WGS sequence"/>
</dbReference>
<feature type="transmembrane region" description="Helical" evidence="1">
    <location>
        <begin position="271"/>
        <end position="289"/>
    </location>
</feature>
<protein>
    <submittedName>
        <fullName evidence="2">Putative MFS family arabinose efflux permease</fullName>
    </submittedName>
</protein>
<dbReference type="InterPro" id="IPR011701">
    <property type="entry name" value="MFS"/>
</dbReference>
<dbReference type="InterPro" id="IPR036259">
    <property type="entry name" value="MFS_trans_sf"/>
</dbReference>
<feature type="transmembrane region" description="Helical" evidence="1">
    <location>
        <begin position="12"/>
        <end position="34"/>
    </location>
</feature>
<name>A0A543ASL6_9ACTN</name>
<dbReference type="Gene3D" id="1.20.1250.20">
    <property type="entry name" value="MFS general substrate transporter like domains"/>
    <property type="match status" value="2"/>
</dbReference>